<evidence type="ECO:0000313" key="3">
    <source>
        <dbReference type="Proteomes" id="UP000322873"/>
    </source>
</evidence>
<dbReference type="AlphaFoldDB" id="A0A5M9JSB1"/>
<sequence>MSRPQRPGLLRNNFSAHNAADLKRSPHERATPFGFQLVSSNTASAPNGAAATVQQNQRWLPFSAVAPLNGVVSDDASGADVIAAPALKSHAAKDYNFIGKTRSSASNGSFTTKATIANSATSGAFSREASSIGSGPETTFAEYMRRVKGKGRAIDSSAWPMEMGDSYGNEVNEAFNALEAARALIAQSGYTSSWYRATGTGVSQNTCTTTIAGPSGRNGRKWDDEDHENNEHND</sequence>
<comment type="caution">
    <text evidence="2">The sequence shown here is derived from an EMBL/GenBank/DDBJ whole genome shotgun (WGS) entry which is preliminary data.</text>
</comment>
<evidence type="ECO:0000313" key="2">
    <source>
        <dbReference type="EMBL" id="KAA8571293.1"/>
    </source>
</evidence>
<organism evidence="2 3">
    <name type="scientific">Monilinia fructicola</name>
    <name type="common">Brown rot fungus</name>
    <name type="synonym">Ciboria fructicola</name>
    <dbReference type="NCBI Taxonomy" id="38448"/>
    <lineage>
        <taxon>Eukaryota</taxon>
        <taxon>Fungi</taxon>
        <taxon>Dikarya</taxon>
        <taxon>Ascomycota</taxon>
        <taxon>Pezizomycotina</taxon>
        <taxon>Leotiomycetes</taxon>
        <taxon>Helotiales</taxon>
        <taxon>Sclerotiniaceae</taxon>
        <taxon>Monilinia</taxon>
    </lineage>
</organism>
<accession>A0A5M9JSB1</accession>
<feature type="compositionally biased region" description="Basic and acidic residues" evidence="1">
    <location>
        <begin position="220"/>
        <end position="234"/>
    </location>
</feature>
<name>A0A5M9JSB1_MONFR</name>
<protein>
    <submittedName>
        <fullName evidence="2">Uncharacterized protein</fullName>
    </submittedName>
</protein>
<evidence type="ECO:0000256" key="1">
    <source>
        <dbReference type="SAM" id="MobiDB-lite"/>
    </source>
</evidence>
<reference evidence="2 3" key="1">
    <citation type="submission" date="2019-06" db="EMBL/GenBank/DDBJ databases">
        <title>Genome Sequence of the Brown Rot Fungal Pathogen Monilinia fructicola.</title>
        <authorList>
            <person name="De Miccolis Angelini R.M."/>
            <person name="Landi L."/>
            <person name="Abate D."/>
            <person name="Pollastro S."/>
            <person name="Romanazzi G."/>
            <person name="Faretra F."/>
        </authorList>
    </citation>
    <scope>NUCLEOTIDE SEQUENCE [LARGE SCALE GENOMIC DNA]</scope>
    <source>
        <strain evidence="2 3">Mfrc123</strain>
    </source>
</reference>
<dbReference type="EMBL" id="VICG01000006">
    <property type="protein sequence ID" value="KAA8571293.1"/>
    <property type="molecule type" value="Genomic_DNA"/>
</dbReference>
<dbReference type="Proteomes" id="UP000322873">
    <property type="component" value="Unassembled WGS sequence"/>
</dbReference>
<feature type="region of interest" description="Disordered" evidence="1">
    <location>
        <begin position="1"/>
        <end position="25"/>
    </location>
</feature>
<feature type="region of interest" description="Disordered" evidence="1">
    <location>
        <begin position="206"/>
        <end position="234"/>
    </location>
</feature>
<keyword evidence="3" id="KW-1185">Reference proteome</keyword>
<proteinExistence type="predicted"/>
<gene>
    <name evidence="2" type="ORF">EYC84_000616</name>
</gene>